<feature type="compositionally biased region" description="Low complexity" evidence="1">
    <location>
        <begin position="208"/>
        <end position="229"/>
    </location>
</feature>
<comment type="caution">
    <text evidence="3">The sequence shown here is derived from an EMBL/GenBank/DDBJ whole genome shotgun (WGS) entry which is preliminary data.</text>
</comment>
<dbReference type="InterPro" id="IPR047140">
    <property type="entry name" value="LabA"/>
</dbReference>
<keyword evidence="4" id="KW-1185">Reference proteome</keyword>
<feature type="compositionally biased region" description="Basic residues" evidence="1">
    <location>
        <begin position="367"/>
        <end position="376"/>
    </location>
</feature>
<feature type="domain" description="NYN" evidence="2">
    <location>
        <begin position="733"/>
        <end position="882"/>
    </location>
</feature>
<organism evidence="3 4">
    <name type="scientific">Dictyobacter formicarum</name>
    <dbReference type="NCBI Taxonomy" id="2778368"/>
    <lineage>
        <taxon>Bacteria</taxon>
        <taxon>Bacillati</taxon>
        <taxon>Chloroflexota</taxon>
        <taxon>Ktedonobacteria</taxon>
        <taxon>Ktedonobacterales</taxon>
        <taxon>Dictyobacteraceae</taxon>
        <taxon>Dictyobacter</taxon>
    </lineage>
</organism>
<protein>
    <recommendedName>
        <fullName evidence="2">NYN domain-containing protein</fullName>
    </recommendedName>
</protein>
<dbReference type="Proteomes" id="UP000635565">
    <property type="component" value="Unassembled WGS sequence"/>
</dbReference>
<feature type="compositionally biased region" description="Low complexity" evidence="1">
    <location>
        <begin position="304"/>
        <end position="313"/>
    </location>
</feature>
<feature type="compositionally biased region" description="Polar residues" evidence="1">
    <location>
        <begin position="494"/>
        <end position="505"/>
    </location>
</feature>
<feature type="compositionally biased region" description="Pro residues" evidence="1">
    <location>
        <begin position="591"/>
        <end position="603"/>
    </location>
</feature>
<dbReference type="RefSeq" id="WP_201364156.1">
    <property type="nucleotide sequence ID" value="NZ_BNJJ01000013.1"/>
</dbReference>
<feature type="compositionally biased region" description="Low complexity" evidence="1">
    <location>
        <begin position="386"/>
        <end position="411"/>
    </location>
</feature>
<feature type="region of interest" description="Disordered" evidence="1">
    <location>
        <begin position="286"/>
        <end position="611"/>
    </location>
</feature>
<reference evidence="3 4" key="1">
    <citation type="journal article" date="2021" name="Int. J. Syst. Evol. Microbiol.">
        <title>Reticulibacter mediterranei gen. nov., sp. nov., within the new family Reticulibacteraceae fam. nov., and Ktedonospora formicarum gen. nov., sp. nov., Ktedonobacter robiniae sp. nov., Dictyobacter formicarum sp. nov. and Dictyobacter arantiisoli sp. nov., belonging to the class Ktedonobacteria.</title>
        <authorList>
            <person name="Yabe S."/>
            <person name="Zheng Y."/>
            <person name="Wang C.M."/>
            <person name="Sakai Y."/>
            <person name="Abe K."/>
            <person name="Yokota A."/>
            <person name="Donadio S."/>
            <person name="Cavaletti L."/>
            <person name="Monciardini P."/>
        </authorList>
    </citation>
    <scope>NUCLEOTIDE SEQUENCE [LARGE SCALE GENOMIC DNA]</scope>
    <source>
        <strain evidence="3 4">SOSP1-9</strain>
    </source>
</reference>
<feature type="compositionally biased region" description="Polar residues" evidence="1">
    <location>
        <begin position="424"/>
        <end position="446"/>
    </location>
</feature>
<feature type="compositionally biased region" description="Low complexity" evidence="1">
    <location>
        <begin position="25"/>
        <end position="111"/>
    </location>
</feature>
<name>A0ABQ3VJX8_9CHLR</name>
<proteinExistence type="predicted"/>
<evidence type="ECO:0000313" key="3">
    <source>
        <dbReference type="EMBL" id="GHO86525.1"/>
    </source>
</evidence>
<dbReference type="InterPro" id="IPR021139">
    <property type="entry name" value="NYN"/>
</dbReference>
<dbReference type="PANTHER" id="PTHR35458">
    <property type="entry name" value="SLR0755 PROTEIN"/>
    <property type="match status" value="1"/>
</dbReference>
<feature type="compositionally biased region" description="Polar residues" evidence="1">
    <location>
        <begin position="464"/>
        <end position="476"/>
    </location>
</feature>
<feature type="compositionally biased region" description="Low complexity" evidence="1">
    <location>
        <begin position="165"/>
        <end position="185"/>
    </location>
</feature>
<sequence>MTTQHTHHEHSDADASVVKYPSAPETETTANSAASETASSEEQTTSAETQEEATSVAAVDSASEQETSTETEAVSADAPESNEVSSASESSEETTNSFETPSSAEEQPESSSEAHSESADEAQEEQPSAIDVPSSEEPVSTTDGQPEAENTAPSSTHEEQPAGQEVTEPAATEPEAPAESAPAAPEETRTETPEAQEEITRLEQETLPEGVVVAEESSVAPEESSSNEELPVPDTTFPYVEGSDLIDAKAEEVRPFTDFIAEFRQAEAALQATLRDTQVEALTRLTTAAADFTNPEERVQPELSESTEPSTTEGKTADASQAESPVANNEEQMAASEEKPAVVASEEEPKPVTRPVSPLLRPASRLRLPRHGSFGRHTREEVQQPAAEENTASAAKAETPTEAAPEAATPRPARRYRFDRPASSVASGTIHTPARSTGTVHTTHTAAQRKAEEKLQRVEEAKANQEQPASTASTPEPQAANNKKHANNNGGAQETESSTATQPTEQHGRRRHSQKEQSASHESAAETSTPAAEQVNVNKEEIAPEDLPPLEYSELQKASSRRRRRHRSGSSNAASHASQRHDHGTGESNTPPAPTPTPAPMPAPLTRTPAASVEGNNNIYSIISGHTVNQMNQGNDVTGPFMGPEPSPARGSVLTRDGRNTRAESRPTPTPSLYPSARSSDGGLSTAAMTQFANVVAQALQTQTDRMVAEFRRISQAPTNVSVTLPPFPSTERVGVFVDVANLLYSARTLRIGVDFGKLLDFLRGNRRLVRAHAYCPTSPQPGDEQMFLQAVKGLGYRITTKNYKTFSSGAKKADLDLDLCMDVVRLVDGGAVDCIVLVSGDSDFMPMLDYCSDHGVRVEVAAFDEAMSATLRQSCDLFINLSMLEEIRA</sequence>
<dbReference type="PANTHER" id="PTHR35458:SF8">
    <property type="entry name" value="SLR0650 PROTEIN"/>
    <property type="match status" value="1"/>
</dbReference>
<feature type="compositionally biased region" description="Basic and acidic residues" evidence="1">
    <location>
        <begin position="449"/>
        <end position="463"/>
    </location>
</feature>
<dbReference type="Gene3D" id="3.40.50.1010">
    <property type="entry name" value="5'-nuclease"/>
    <property type="match status" value="1"/>
</dbReference>
<evidence type="ECO:0000256" key="1">
    <source>
        <dbReference type="SAM" id="MobiDB-lite"/>
    </source>
</evidence>
<gene>
    <name evidence="3" type="ORF">KSZ_45310</name>
</gene>
<dbReference type="Pfam" id="PF01936">
    <property type="entry name" value="NYN"/>
    <property type="match status" value="1"/>
</dbReference>
<evidence type="ECO:0000313" key="4">
    <source>
        <dbReference type="Proteomes" id="UP000635565"/>
    </source>
</evidence>
<evidence type="ECO:0000259" key="2">
    <source>
        <dbReference type="Pfam" id="PF01936"/>
    </source>
</evidence>
<feature type="compositionally biased region" description="Polar residues" evidence="1">
    <location>
        <begin position="671"/>
        <end position="683"/>
    </location>
</feature>
<feature type="compositionally biased region" description="Basic and acidic residues" evidence="1">
    <location>
        <begin position="186"/>
        <end position="204"/>
    </location>
</feature>
<feature type="region of interest" description="Disordered" evidence="1">
    <location>
        <begin position="632"/>
        <end position="683"/>
    </location>
</feature>
<dbReference type="CDD" id="cd10911">
    <property type="entry name" value="PIN_LabA"/>
    <property type="match status" value="1"/>
</dbReference>
<dbReference type="EMBL" id="BNJJ01000013">
    <property type="protein sequence ID" value="GHO86525.1"/>
    <property type="molecule type" value="Genomic_DNA"/>
</dbReference>
<accession>A0ABQ3VJX8</accession>
<feature type="compositionally biased region" description="Basic and acidic residues" evidence="1">
    <location>
        <begin position="656"/>
        <end position="665"/>
    </location>
</feature>
<feature type="compositionally biased region" description="Basic residues" evidence="1">
    <location>
        <begin position="559"/>
        <end position="568"/>
    </location>
</feature>
<feature type="compositionally biased region" description="Low complexity" evidence="1">
    <location>
        <begin position="354"/>
        <end position="366"/>
    </location>
</feature>
<feature type="compositionally biased region" description="Polar residues" evidence="1">
    <location>
        <begin position="318"/>
        <end position="331"/>
    </location>
</feature>
<feature type="compositionally biased region" description="Low complexity" evidence="1">
    <location>
        <begin position="520"/>
        <end position="533"/>
    </location>
</feature>
<feature type="region of interest" description="Disordered" evidence="1">
    <location>
        <begin position="1"/>
        <end position="240"/>
    </location>
</feature>